<gene>
    <name evidence="2" type="ORF">ACH5RR_004913</name>
</gene>
<dbReference type="AlphaFoldDB" id="A0ABD3AYX1"/>
<feature type="compositionally biased region" description="Low complexity" evidence="1">
    <location>
        <begin position="7"/>
        <end position="37"/>
    </location>
</feature>
<evidence type="ECO:0000313" key="3">
    <source>
        <dbReference type="Proteomes" id="UP001630127"/>
    </source>
</evidence>
<feature type="compositionally biased region" description="Polar residues" evidence="1">
    <location>
        <begin position="118"/>
        <end position="131"/>
    </location>
</feature>
<name>A0ABD3AYX1_9GENT</name>
<evidence type="ECO:0000313" key="2">
    <source>
        <dbReference type="EMBL" id="KAL3536452.1"/>
    </source>
</evidence>
<feature type="region of interest" description="Disordered" evidence="1">
    <location>
        <begin position="113"/>
        <end position="145"/>
    </location>
</feature>
<feature type="compositionally biased region" description="Basic and acidic residues" evidence="1">
    <location>
        <begin position="43"/>
        <end position="58"/>
    </location>
</feature>
<keyword evidence="3" id="KW-1185">Reference proteome</keyword>
<feature type="region of interest" description="Disordered" evidence="1">
    <location>
        <begin position="1"/>
        <end position="97"/>
    </location>
</feature>
<dbReference type="PANTHER" id="PTHR33738:SF1">
    <property type="entry name" value="PLANT_T7H20-70 PROTEIN"/>
    <property type="match status" value="1"/>
</dbReference>
<evidence type="ECO:0000256" key="1">
    <source>
        <dbReference type="SAM" id="MobiDB-lite"/>
    </source>
</evidence>
<sequence length="176" mass="19214">MEGRKQSGSSSSFTSDLFGSKESSASSSSGIFESIFAPPSKLLGRESPRPEVVEKKQDPASQVWNTKAGPSESISTVSEGDNVGTPNKETSSFYQEEKVQPCPLSSSIYYGGQDVYSHPQNTQDSGYTSFTKDGGEDDSGSASRGNWWQAVKCRLPIAIQSRRKKWDWVADMPPRN</sequence>
<accession>A0ABD3AYX1</accession>
<proteinExistence type="predicted"/>
<feature type="compositionally biased region" description="Polar residues" evidence="1">
    <location>
        <begin position="72"/>
        <end position="94"/>
    </location>
</feature>
<reference evidence="2 3" key="1">
    <citation type="submission" date="2024-11" db="EMBL/GenBank/DDBJ databases">
        <title>A near-complete genome assembly of Cinchona calisaya.</title>
        <authorList>
            <person name="Lian D.C."/>
            <person name="Zhao X.W."/>
            <person name="Wei L."/>
        </authorList>
    </citation>
    <scope>NUCLEOTIDE SEQUENCE [LARGE SCALE GENOMIC DNA]</scope>
    <source>
        <tissue evidence="2">Nenye</tissue>
    </source>
</reference>
<organism evidence="2 3">
    <name type="scientific">Cinchona calisaya</name>
    <dbReference type="NCBI Taxonomy" id="153742"/>
    <lineage>
        <taxon>Eukaryota</taxon>
        <taxon>Viridiplantae</taxon>
        <taxon>Streptophyta</taxon>
        <taxon>Embryophyta</taxon>
        <taxon>Tracheophyta</taxon>
        <taxon>Spermatophyta</taxon>
        <taxon>Magnoliopsida</taxon>
        <taxon>eudicotyledons</taxon>
        <taxon>Gunneridae</taxon>
        <taxon>Pentapetalae</taxon>
        <taxon>asterids</taxon>
        <taxon>lamiids</taxon>
        <taxon>Gentianales</taxon>
        <taxon>Rubiaceae</taxon>
        <taxon>Cinchonoideae</taxon>
        <taxon>Cinchoneae</taxon>
        <taxon>Cinchona</taxon>
    </lineage>
</organism>
<dbReference type="EMBL" id="JBJUIK010000002">
    <property type="protein sequence ID" value="KAL3536452.1"/>
    <property type="molecule type" value="Genomic_DNA"/>
</dbReference>
<dbReference type="Proteomes" id="UP001630127">
    <property type="component" value="Unassembled WGS sequence"/>
</dbReference>
<comment type="caution">
    <text evidence="2">The sequence shown here is derived from an EMBL/GenBank/DDBJ whole genome shotgun (WGS) entry which is preliminary data.</text>
</comment>
<dbReference type="PANTHER" id="PTHR33738">
    <property type="entry name" value="EMB|CAB82975.1"/>
    <property type="match status" value="1"/>
</dbReference>
<protein>
    <submittedName>
        <fullName evidence="2">Uncharacterized protein</fullName>
    </submittedName>
</protein>